<protein>
    <submittedName>
        <fullName evidence="3">Altronate dehydratase</fullName>
        <ecNumber evidence="3">4.2.1.7</ecNumber>
    </submittedName>
</protein>
<evidence type="ECO:0000259" key="2">
    <source>
        <dbReference type="SMART" id="SM00858"/>
    </source>
</evidence>
<gene>
    <name evidence="3" type="primary">uxaA</name>
    <name evidence="3" type="ORF">CUZ56_02565</name>
</gene>
<evidence type="ECO:0000256" key="1">
    <source>
        <dbReference type="ARBA" id="ARBA00023239"/>
    </source>
</evidence>
<dbReference type="EMBL" id="PQSP01000008">
    <property type="protein sequence ID" value="RUS65965.1"/>
    <property type="molecule type" value="Genomic_DNA"/>
</dbReference>
<dbReference type="InterPro" id="IPR013974">
    <property type="entry name" value="SAF"/>
</dbReference>
<accession>A0A433SB62</accession>
<dbReference type="CDD" id="cd11613">
    <property type="entry name" value="SAF_AH_GD"/>
    <property type="match status" value="1"/>
</dbReference>
<evidence type="ECO:0000313" key="3">
    <source>
        <dbReference type="EMBL" id="RUS65965.1"/>
    </source>
</evidence>
<sequence length="101" mass="11146">MKELLKEQSAKAALILHPTDNVAVVVADIDKGDECIIRRVDGSEYAVQAQNDVKFGHKIALADIAKDAPVIKYGEEIGRMEVAIKKGDWIHNHNMCCSRGM</sequence>
<dbReference type="Proteomes" id="UP000286947">
    <property type="component" value="Unassembled WGS sequence"/>
</dbReference>
<dbReference type="PANTHER" id="PTHR30536:SF5">
    <property type="entry name" value="ALTRONATE DEHYDRATASE"/>
    <property type="match status" value="1"/>
</dbReference>
<dbReference type="AlphaFoldDB" id="A0A433SB62"/>
<dbReference type="GO" id="GO:0019698">
    <property type="term" value="P:D-galacturonate catabolic process"/>
    <property type="evidence" value="ECO:0007669"/>
    <property type="project" value="TreeGrafter"/>
</dbReference>
<dbReference type="SMART" id="SM00858">
    <property type="entry name" value="SAF"/>
    <property type="match status" value="1"/>
</dbReference>
<organism evidence="3 4">
    <name type="scientific">Saezia sanguinis</name>
    <dbReference type="NCBI Taxonomy" id="1965230"/>
    <lineage>
        <taxon>Bacteria</taxon>
        <taxon>Pseudomonadati</taxon>
        <taxon>Pseudomonadota</taxon>
        <taxon>Betaproteobacteria</taxon>
        <taxon>Burkholderiales</taxon>
        <taxon>Saeziaceae</taxon>
        <taxon>Saezia</taxon>
    </lineage>
</organism>
<keyword evidence="4" id="KW-1185">Reference proteome</keyword>
<comment type="caution">
    <text evidence="3">The sequence shown here is derived from an EMBL/GenBank/DDBJ whole genome shotgun (WGS) entry which is preliminary data.</text>
</comment>
<name>A0A433SB62_9BURK</name>
<dbReference type="Pfam" id="PF08666">
    <property type="entry name" value="SAF"/>
    <property type="match status" value="1"/>
</dbReference>
<dbReference type="OrthoDB" id="9804574at2"/>
<dbReference type="InterPro" id="IPR044144">
    <property type="entry name" value="SAF_UxaA/GarD"/>
</dbReference>
<feature type="domain" description="SAF" evidence="2">
    <location>
        <begin position="20"/>
        <end position="96"/>
    </location>
</feature>
<dbReference type="PANTHER" id="PTHR30536">
    <property type="entry name" value="ALTRONATE/GALACTARATE DEHYDRATASE"/>
    <property type="match status" value="1"/>
</dbReference>
<keyword evidence="1 3" id="KW-0456">Lyase</keyword>
<dbReference type="Gene3D" id="2.30.130.110">
    <property type="match status" value="1"/>
</dbReference>
<reference evidence="3 4" key="1">
    <citation type="submission" date="2018-01" db="EMBL/GenBank/DDBJ databases">
        <title>Saezia sanguinis gen. nov., sp. nov., in the order Burkholderiales isolated from human blood.</title>
        <authorList>
            <person name="Medina-Pascual M.J."/>
            <person name="Valdezate S."/>
            <person name="Monzon S."/>
            <person name="Cuesta I."/>
            <person name="Carrasco G."/>
            <person name="Villalon P."/>
            <person name="Saez-Nieto J.A."/>
        </authorList>
    </citation>
    <scope>NUCLEOTIDE SEQUENCE [LARGE SCALE GENOMIC DNA]</scope>
    <source>
        <strain evidence="3 4">CNM695-12</strain>
    </source>
</reference>
<dbReference type="EC" id="4.2.1.7" evidence="3"/>
<dbReference type="GO" id="GO:0008789">
    <property type="term" value="F:altronate dehydratase activity"/>
    <property type="evidence" value="ECO:0007669"/>
    <property type="project" value="UniProtKB-EC"/>
</dbReference>
<evidence type="ECO:0000313" key="4">
    <source>
        <dbReference type="Proteomes" id="UP000286947"/>
    </source>
</evidence>
<dbReference type="InterPro" id="IPR052172">
    <property type="entry name" value="UxaA_altronate/galactarate_dh"/>
</dbReference>
<proteinExistence type="predicted"/>